<keyword evidence="3" id="KW-1185">Reference proteome</keyword>
<dbReference type="OrthoDB" id="72269at2759"/>
<keyword evidence="1" id="KW-0472">Membrane</keyword>
<keyword evidence="1" id="KW-1133">Transmembrane helix</keyword>
<organism evidence="2 3">
    <name type="scientific">Cytospora mali</name>
    <name type="common">Apple Valsa canker fungus</name>
    <name type="synonym">Valsa mali</name>
    <dbReference type="NCBI Taxonomy" id="578113"/>
    <lineage>
        <taxon>Eukaryota</taxon>
        <taxon>Fungi</taxon>
        <taxon>Dikarya</taxon>
        <taxon>Ascomycota</taxon>
        <taxon>Pezizomycotina</taxon>
        <taxon>Sordariomycetes</taxon>
        <taxon>Sordariomycetidae</taxon>
        <taxon>Diaporthales</taxon>
        <taxon>Cytosporaceae</taxon>
        <taxon>Cytospora</taxon>
    </lineage>
</organism>
<dbReference type="Proteomes" id="UP000078559">
    <property type="component" value="Chromosome 9"/>
</dbReference>
<evidence type="ECO:0000313" key="3">
    <source>
        <dbReference type="Proteomes" id="UP000078559"/>
    </source>
</evidence>
<dbReference type="EMBL" id="CM003106">
    <property type="protein sequence ID" value="KUI72649.1"/>
    <property type="molecule type" value="Genomic_DNA"/>
</dbReference>
<protein>
    <submittedName>
        <fullName evidence="2">Uncharacterized protein</fullName>
    </submittedName>
</protein>
<keyword evidence="1" id="KW-0812">Transmembrane</keyword>
<feature type="transmembrane region" description="Helical" evidence="1">
    <location>
        <begin position="160"/>
        <end position="178"/>
    </location>
</feature>
<proteinExistence type="predicted"/>
<evidence type="ECO:0000256" key="1">
    <source>
        <dbReference type="SAM" id="Phobius"/>
    </source>
</evidence>
<feature type="transmembrane region" description="Helical" evidence="1">
    <location>
        <begin position="322"/>
        <end position="343"/>
    </location>
</feature>
<feature type="transmembrane region" description="Helical" evidence="1">
    <location>
        <begin position="291"/>
        <end position="310"/>
    </location>
</feature>
<accession>A0A194W846</accession>
<name>A0A194W846_CYTMA</name>
<feature type="transmembrane region" description="Helical" evidence="1">
    <location>
        <begin position="190"/>
        <end position="211"/>
    </location>
</feature>
<feature type="transmembrane region" description="Helical" evidence="1">
    <location>
        <begin position="84"/>
        <end position="105"/>
    </location>
</feature>
<dbReference type="AlphaFoldDB" id="A0A194W846"/>
<feature type="transmembrane region" description="Helical" evidence="1">
    <location>
        <begin position="117"/>
        <end position="139"/>
    </location>
</feature>
<gene>
    <name evidence="2" type="ORF">VM1G_08246</name>
</gene>
<reference evidence="2" key="1">
    <citation type="submission" date="2014-12" db="EMBL/GenBank/DDBJ databases">
        <title>Genome Sequence of Valsa Canker Pathogens Uncovers a Specific Adaption of Colonization on Woody Bark.</title>
        <authorList>
            <person name="Yin Z."/>
            <person name="Liu H."/>
            <person name="Gao X."/>
            <person name="Li Z."/>
            <person name="Song N."/>
            <person name="Ke X."/>
            <person name="Dai Q."/>
            <person name="Wu Y."/>
            <person name="Sun Y."/>
            <person name="Xu J.-R."/>
            <person name="Kang Z.K."/>
            <person name="Wang L."/>
            <person name="Huang L."/>
        </authorList>
    </citation>
    <scope>NUCLEOTIDE SEQUENCE [LARGE SCALE GENOMIC DNA]</scope>
    <source>
        <strain evidence="2">03-8</strain>
    </source>
</reference>
<sequence length="346" mass="38215">MKHIALSAYLAGLAIVGFDALWGQMLRSGAAKALGDVRASGMLPSGDSLRTEYTGFSSLDRSLVGPVLFYDILMYQQDPVHRDLLLSVFSTMQATSFGMLVTLRGPGRRTWWSIVEFAAWGVFSQAFGAAVSYPLYCLVEVQRHGKYNRSKSTHDHSERLTFVFTSILVALMPAWLLYPAFRSCSGATRQILIASYRASPILLAFIEPAISNSNRRRSGNDTRSGTNAWLKTSLRISAAFATAFHIYVILDSQQRGHGALAAVFWPGYTLKDSTRRDFLAQACHLFLQNDLIIIVLALVPYSVFIHGDGLEHRRWSGWLRKTLSLALLSVVASPGAAFTWTLAGVL</sequence>
<evidence type="ECO:0000313" key="2">
    <source>
        <dbReference type="EMBL" id="KUI72649.1"/>
    </source>
</evidence>